<dbReference type="InterPro" id="IPR018171">
    <property type="entry name" value="Pept_tRNA_hydro_CS"/>
</dbReference>
<keyword evidence="2 8" id="KW-0820">tRNA-binding</keyword>
<dbReference type="GO" id="GO:0005737">
    <property type="term" value="C:cytoplasm"/>
    <property type="evidence" value="ECO:0007669"/>
    <property type="project" value="UniProtKB-SubCell"/>
</dbReference>
<keyword evidence="8" id="KW-0963">Cytoplasm</keyword>
<dbReference type="EC" id="3.1.1.29" evidence="1 8"/>
<accession>A0A2M8P2J4</accession>
<dbReference type="CDD" id="cd00462">
    <property type="entry name" value="PTH"/>
    <property type="match status" value="1"/>
</dbReference>
<evidence type="ECO:0000256" key="1">
    <source>
        <dbReference type="ARBA" id="ARBA00013260"/>
    </source>
</evidence>
<dbReference type="GO" id="GO:0006515">
    <property type="term" value="P:protein quality control for misfolded or incompletely synthesized proteins"/>
    <property type="evidence" value="ECO:0007669"/>
    <property type="project" value="UniProtKB-UniRule"/>
</dbReference>
<comment type="caution">
    <text evidence="8">Lacks conserved residue(s) required for the propagation of feature annotation.</text>
</comment>
<evidence type="ECO:0000256" key="7">
    <source>
        <dbReference type="ARBA" id="ARBA00050038"/>
    </source>
</evidence>
<comment type="subcellular location">
    <subcellularLocation>
        <location evidence="8">Cytoplasm</location>
    </subcellularLocation>
</comment>
<evidence type="ECO:0000256" key="9">
    <source>
        <dbReference type="RuleBase" id="RU000673"/>
    </source>
</evidence>
<feature type="binding site" evidence="8">
    <location>
        <position position="67"/>
    </location>
    <ligand>
        <name>tRNA</name>
        <dbReference type="ChEBI" id="CHEBI:17843"/>
    </ligand>
</feature>
<evidence type="ECO:0000313" key="12">
    <source>
        <dbReference type="Proteomes" id="UP000228921"/>
    </source>
</evidence>
<dbReference type="NCBIfam" id="TIGR00447">
    <property type="entry name" value="pth"/>
    <property type="match status" value="1"/>
</dbReference>
<dbReference type="PANTHER" id="PTHR17224">
    <property type="entry name" value="PEPTIDYL-TRNA HYDROLASE"/>
    <property type="match status" value="1"/>
</dbReference>
<dbReference type="Pfam" id="PF01195">
    <property type="entry name" value="Pept_tRNA_hydro"/>
    <property type="match status" value="1"/>
</dbReference>
<dbReference type="EMBL" id="PGTK01000002">
    <property type="protein sequence ID" value="PJF31765.1"/>
    <property type="molecule type" value="Genomic_DNA"/>
</dbReference>
<comment type="similarity">
    <text evidence="5 8 10">Belongs to the PTH family.</text>
</comment>
<protein>
    <recommendedName>
        <fullName evidence="7 8">Peptidyl-tRNA hydrolase</fullName>
        <shortName evidence="8">Pth</shortName>
        <ecNumber evidence="1 8">3.1.1.29</ecNumber>
    </recommendedName>
</protein>
<feature type="binding site" evidence="8">
    <location>
        <position position="17"/>
    </location>
    <ligand>
        <name>tRNA</name>
        <dbReference type="ChEBI" id="CHEBI:17843"/>
    </ligand>
</feature>
<gene>
    <name evidence="8" type="primary">pth</name>
    <name evidence="11" type="ORF">CUN51_02150</name>
</gene>
<evidence type="ECO:0000256" key="3">
    <source>
        <dbReference type="ARBA" id="ARBA00022801"/>
    </source>
</evidence>
<dbReference type="GO" id="GO:0004045">
    <property type="term" value="F:peptidyl-tRNA hydrolase activity"/>
    <property type="evidence" value="ECO:0007669"/>
    <property type="project" value="UniProtKB-UniRule"/>
</dbReference>
<comment type="function">
    <text evidence="8">Hydrolyzes ribosome-free peptidyl-tRNAs (with 1 or more amino acids incorporated), which drop off the ribosome during protein synthesis, or as a result of ribosome stalling.</text>
</comment>
<organism evidence="11 12">
    <name type="scientific">Candidatus Thermofonsia Clade 1 bacterium</name>
    <dbReference type="NCBI Taxonomy" id="2364210"/>
    <lineage>
        <taxon>Bacteria</taxon>
        <taxon>Bacillati</taxon>
        <taxon>Chloroflexota</taxon>
        <taxon>Candidatus Thermofontia</taxon>
        <taxon>Candidatus Thermofonsia Clade 1</taxon>
    </lineage>
</organism>
<evidence type="ECO:0000256" key="6">
    <source>
        <dbReference type="ARBA" id="ARBA00048707"/>
    </source>
</evidence>
<evidence type="ECO:0000256" key="2">
    <source>
        <dbReference type="ARBA" id="ARBA00022555"/>
    </source>
</evidence>
<dbReference type="InterPro" id="IPR036416">
    <property type="entry name" value="Pept_tRNA_hydro_sf"/>
</dbReference>
<feature type="binding site" evidence="8">
    <location>
        <position position="69"/>
    </location>
    <ligand>
        <name>tRNA</name>
        <dbReference type="ChEBI" id="CHEBI:17843"/>
    </ligand>
</feature>
<name>A0A2M8P2J4_9CHLR</name>
<comment type="function">
    <text evidence="8">Catalyzes the release of premature peptidyl moieties from peptidyl-tRNA molecules trapped in stalled 50S ribosomal subunits, and thus maintains levels of free tRNAs and 50S ribosomes.</text>
</comment>
<dbReference type="GO" id="GO:0000049">
    <property type="term" value="F:tRNA binding"/>
    <property type="evidence" value="ECO:0007669"/>
    <property type="project" value="UniProtKB-UniRule"/>
</dbReference>
<dbReference type="AlphaFoldDB" id="A0A2M8P2J4"/>
<proteinExistence type="inferred from homology"/>
<keyword evidence="3 8" id="KW-0378">Hydrolase</keyword>
<dbReference type="InterPro" id="IPR001328">
    <property type="entry name" value="Pept_tRNA_hydro"/>
</dbReference>
<dbReference type="FunFam" id="3.40.50.1470:FF:000001">
    <property type="entry name" value="Peptidyl-tRNA hydrolase"/>
    <property type="match status" value="1"/>
</dbReference>
<keyword evidence="4 8" id="KW-0694">RNA-binding</keyword>
<evidence type="ECO:0000256" key="10">
    <source>
        <dbReference type="RuleBase" id="RU004320"/>
    </source>
</evidence>
<dbReference type="PROSITE" id="PS01195">
    <property type="entry name" value="PEPT_TRNA_HYDROL_1"/>
    <property type="match status" value="1"/>
</dbReference>
<evidence type="ECO:0000256" key="4">
    <source>
        <dbReference type="ARBA" id="ARBA00022884"/>
    </source>
</evidence>
<evidence type="ECO:0000313" key="11">
    <source>
        <dbReference type="EMBL" id="PJF31765.1"/>
    </source>
</evidence>
<feature type="site" description="Stabilizes the basic form of H active site to accept a proton" evidence="8">
    <location>
        <position position="94"/>
    </location>
</feature>
<dbReference type="Proteomes" id="UP000228921">
    <property type="component" value="Unassembled WGS sequence"/>
</dbReference>
<comment type="caution">
    <text evidence="11">The sequence shown here is derived from an EMBL/GenBank/DDBJ whole genome shotgun (WGS) entry which is preliminary data.</text>
</comment>
<sequence length="212" mass="23165">MTERFLIVGLGNPGREYERTRHNIGFRVLDALAAKHALAFSKKQAKALLAEGLIAERRAILAKPQTYMNLSGESVRPLIAFYNIPLTNVLVILDDLDLPLGTLRLRPSGSHGGQKGLRSILEQLGTQNVARLRFGIGRPPGRMDAAAYVLQPFAAEEQLPVAETLDRAVRAVETWLQFGIEVAMARYNGTAEDSARNANAAPNLPNAEPKSE</sequence>
<comment type="subunit">
    <text evidence="8">Monomer.</text>
</comment>
<feature type="site" description="Discriminates between blocked and unblocked aminoacyl-tRNA" evidence="8">
    <location>
        <position position="12"/>
    </location>
</feature>
<dbReference type="Gene3D" id="3.40.50.1470">
    <property type="entry name" value="Peptidyl-tRNA hydrolase"/>
    <property type="match status" value="1"/>
</dbReference>
<dbReference type="SUPFAM" id="SSF53178">
    <property type="entry name" value="Peptidyl-tRNA hydrolase-like"/>
    <property type="match status" value="1"/>
</dbReference>
<dbReference type="HAMAP" id="MF_00083">
    <property type="entry name" value="Pept_tRNA_hydro_bact"/>
    <property type="match status" value="1"/>
</dbReference>
<reference evidence="11 12" key="1">
    <citation type="submission" date="2017-11" db="EMBL/GenBank/DDBJ databases">
        <title>Evolution of Phototrophy in the Chloroflexi Phylum Driven by Horizontal Gene Transfer.</title>
        <authorList>
            <person name="Ward L.M."/>
            <person name="Hemp J."/>
            <person name="Shih P.M."/>
            <person name="Mcglynn S.E."/>
            <person name="Fischer W."/>
        </authorList>
    </citation>
    <scope>NUCLEOTIDE SEQUENCE [LARGE SCALE GENOMIC DNA]</scope>
    <source>
        <strain evidence="11">CP2_2F</strain>
    </source>
</reference>
<evidence type="ECO:0000256" key="5">
    <source>
        <dbReference type="ARBA" id="ARBA00038063"/>
    </source>
</evidence>
<dbReference type="GO" id="GO:0072344">
    <property type="term" value="P:rescue of stalled ribosome"/>
    <property type="evidence" value="ECO:0007669"/>
    <property type="project" value="UniProtKB-UniRule"/>
</dbReference>
<dbReference type="PANTHER" id="PTHR17224:SF1">
    <property type="entry name" value="PEPTIDYL-TRNA HYDROLASE"/>
    <property type="match status" value="1"/>
</dbReference>
<comment type="catalytic activity">
    <reaction evidence="6 8 9">
        <text>an N-acyl-L-alpha-aminoacyl-tRNA + H2O = an N-acyl-L-amino acid + a tRNA + H(+)</text>
        <dbReference type="Rhea" id="RHEA:54448"/>
        <dbReference type="Rhea" id="RHEA-COMP:10123"/>
        <dbReference type="Rhea" id="RHEA-COMP:13883"/>
        <dbReference type="ChEBI" id="CHEBI:15377"/>
        <dbReference type="ChEBI" id="CHEBI:15378"/>
        <dbReference type="ChEBI" id="CHEBI:59874"/>
        <dbReference type="ChEBI" id="CHEBI:78442"/>
        <dbReference type="ChEBI" id="CHEBI:138191"/>
        <dbReference type="EC" id="3.1.1.29"/>
    </reaction>
</comment>
<evidence type="ECO:0000256" key="8">
    <source>
        <dbReference type="HAMAP-Rule" id="MF_00083"/>
    </source>
</evidence>
<feature type="active site" description="Proton acceptor" evidence="8">
    <location>
        <position position="22"/>
    </location>
</feature>